<feature type="domain" description="GIY-YIG" evidence="2">
    <location>
        <begin position="4"/>
        <end position="80"/>
    </location>
</feature>
<sequence length="102" mass="12032">MMKHSYYTYIATNVNNTVLYTGVTNDLERRIYEHTNKLISGFTLRYNVKKLVWYEEFSNPYEAIAAEKKIKGWRREKKLGLIRNFNPSFSDCIGRDPSLRSG</sequence>
<dbReference type="AlphaFoldDB" id="A0A1G2CIS3"/>
<evidence type="ECO:0000313" key="3">
    <source>
        <dbReference type="EMBL" id="OGZ00650.1"/>
    </source>
</evidence>
<accession>A0A1G2CIS3</accession>
<evidence type="ECO:0000256" key="1">
    <source>
        <dbReference type="ARBA" id="ARBA00007435"/>
    </source>
</evidence>
<dbReference type="CDD" id="cd10448">
    <property type="entry name" value="GIY-YIG_unchar_3"/>
    <property type="match status" value="1"/>
</dbReference>
<dbReference type="InterPro" id="IPR050190">
    <property type="entry name" value="UPF0213_domain"/>
</dbReference>
<dbReference type="EMBL" id="MHKZ01000015">
    <property type="protein sequence ID" value="OGZ00650.1"/>
    <property type="molecule type" value="Genomic_DNA"/>
</dbReference>
<dbReference type="PANTHER" id="PTHR34477">
    <property type="entry name" value="UPF0213 PROTEIN YHBQ"/>
    <property type="match status" value="1"/>
</dbReference>
<organism evidence="3 4">
    <name type="scientific">Candidatus Liptonbacteria bacterium RIFCSPLOWO2_01_FULL_45_15</name>
    <dbReference type="NCBI Taxonomy" id="1798649"/>
    <lineage>
        <taxon>Bacteria</taxon>
        <taxon>Candidatus Liptoniibacteriota</taxon>
    </lineage>
</organism>
<gene>
    <name evidence="3" type="ORF">A3B13_01300</name>
</gene>
<evidence type="ECO:0000313" key="4">
    <source>
        <dbReference type="Proteomes" id="UP000176287"/>
    </source>
</evidence>
<comment type="caution">
    <text evidence="3">The sequence shown here is derived from an EMBL/GenBank/DDBJ whole genome shotgun (WGS) entry which is preliminary data.</text>
</comment>
<reference evidence="3 4" key="1">
    <citation type="journal article" date="2016" name="Nat. Commun.">
        <title>Thousands of microbial genomes shed light on interconnected biogeochemical processes in an aquifer system.</title>
        <authorList>
            <person name="Anantharaman K."/>
            <person name="Brown C.T."/>
            <person name="Hug L.A."/>
            <person name="Sharon I."/>
            <person name="Castelle C.J."/>
            <person name="Probst A.J."/>
            <person name="Thomas B.C."/>
            <person name="Singh A."/>
            <person name="Wilkins M.J."/>
            <person name="Karaoz U."/>
            <person name="Brodie E.L."/>
            <person name="Williams K.H."/>
            <person name="Hubbard S.S."/>
            <person name="Banfield J.F."/>
        </authorList>
    </citation>
    <scope>NUCLEOTIDE SEQUENCE [LARGE SCALE GENOMIC DNA]</scope>
</reference>
<dbReference type="Pfam" id="PF01541">
    <property type="entry name" value="GIY-YIG"/>
    <property type="match status" value="1"/>
</dbReference>
<dbReference type="PANTHER" id="PTHR34477:SF5">
    <property type="entry name" value="BSL5627 PROTEIN"/>
    <property type="match status" value="1"/>
</dbReference>
<evidence type="ECO:0000259" key="2">
    <source>
        <dbReference type="PROSITE" id="PS50164"/>
    </source>
</evidence>
<protein>
    <recommendedName>
        <fullName evidence="2">GIY-YIG domain-containing protein</fullName>
    </recommendedName>
</protein>
<dbReference type="Gene3D" id="3.40.1440.10">
    <property type="entry name" value="GIY-YIG endonuclease"/>
    <property type="match status" value="1"/>
</dbReference>
<dbReference type="InterPro" id="IPR035901">
    <property type="entry name" value="GIY-YIG_endonuc_sf"/>
</dbReference>
<dbReference type="PROSITE" id="PS50164">
    <property type="entry name" value="GIY_YIG"/>
    <property type="match status" value="1"/>
</dbReference>
<dbReference type="STRING" id="1798649.A3B13_01300"/>
<dbReference type="SUPFAM" id="SSF82771">
    <property type="entry name" value="GIY-YIG endonuclease"/>
    <property type="match status" value="1"/>
</dbReference>
<dbReference type="InterPro" id="IPR000305">
    <property type="entry name" value="GIY-YIG_endonuc"/>
</dbReference>
<comment type="similarity">
    <text evidence="1">Belongs to the UPF0213 family.</text>
</comment>
<proteinExistence type="inferred from homology"/>
<name>A0A1G2CIS3_9BACT</name>
<dbReference type="Proteomes" id="UP000176287">
    <property type="component" value="Unassembled WGS sequence"/>
</dbReference>